<dbReference type="InterPro" id="IPR023186">
    <property type="entry name" value="IUNH"/>
</dbReference>
<dbReference type="GO" id="GO:0005829">
    <property type="term" value="C:cytosol"/>
    <property type="evidence" value="ECO:0007669"/>
    <property type="project" value="TreeGrafter"/>
</dbReference>
<dbReference type="Gene3D" id="3.90.245.10">
    <property type="entry name" value="Ribonucleoside hydrolase-like"/>
    <property type="match status" value="1"/>
</dbReference>
<dbReference type="GO" id="GO:0008477">
    <property type="term" value="F:purine nucleosidase activity"/>
    <property type="evidence" value="ECO:0007669"/>
    <property type="project" value="TreeGrafter"/>
</dbReference>
<evidence type="ECO:0000256" key="2">
    <source>
        <dbReference type="ARBA" id="ARBA00023295"/>
    </source>
</evidence>
<name>A0A2S6IDJ0_9ACTN</name>
<keyword evidence="5" id="KW-1185">Reference proteome</keyword>
<dbReference type="OrthoDB" id="9797882at2"/>
<protein>
    <submittedName>
        <fullName evidence="4">Inosine-uridine nucleoside N-ribohydrolase</fullName>
    </submittedName>
</protein>
<dbReference type="AlphaFoldDB" id="A0A2S6IDJ0"/>
<sequence length="334" mass="35594">MSGDPWIEAARQAEELRAASERLGMPSQVAQVPPALPLDSPLILDTDVGGDPDDAVAVVAAAQDPLLALVVTADETPEGERARLARLLLDQLGRADVGVVRGPCLGATRYVALDGLVLPPADLPAGEDAVEAAVGAVVRAGGGRARWVGMGPLTSLAALQRRRPDLVGALRVTQMGAALDYRHPDRAEHNVRLDVAAARHVLAHVADLEFVLSDVTFTPELALGADHPITTALADSALPWAQTLTAHLRAWFDRFHPDTLQHDALTLTAALGLPVVSMRPATVALDEIGRMREAEGGRRVRLSQHAHYGRFWFWLHQQFTAAGLPLPRPAATTS</sequence>
<dbReference type="Proteomes" id="UP000239485">
    <property type="component" value="Unassembled WGS sequence"/>
</dbReference>
<dbReference type="InterPro" id="IPR036452">
    <property type="entry name" value="Ribo_hydro-like"/>
</dbReference>
<dbReference type="RefSeq" id="WP_104434861.1">
    <property type="nucleotide sequence ID" value="NZ_PTJD01000015.1"/>
</dbReference>
<keyword evidence="2" id="KW-0326">Glycosidase</keyword>
<gene>
    <name evidence="4" type="ORF">CLV92_11531</name>
</gene>
<evidence type="ECO:0000313" key="5">
    <source>
        <dbReference type="Proteomes" id="UP000239485"/>
    </source>
</evidence>
<accession>A0A2S6IDJ0</accession>
<evidence type="ECO:0000256" key="1">
    <source>
        <dbReference type="ARBA" id="ARBA00022801"/>
    </source>
</evidence>
<dbReference type="EMBL" id="PTJD01000015">
    <property type="protein sequence ID" value="PPK92285.1"/>
    <property type="molecule type" value="Genomic_DNA"/>
</dbReference>
<dbReference type="InterPro" id="IPR001910">
    <property type="entry name" value="Inosine/uridine_hydrolase_dom"/>
</dbReference>
<evidence type="ECO:0000259" key="3">
    <source>
        <dbReference type="Pfam" id="PF01156"/>
    </source>
</evidence>
<evidence type="ECO:0000313" key="4">
    <source>
        <dbReference type="EMBL" id="PPK92285.1"/>
    </source>
</evidence>
<dbReference type="Pfam" id="PF01156">
    <property type="entry name" value="IU_nuc_hydro"/>
    <property type="match status" value="1"/>
</dbReference>
<proteinExistence type="predicted"/>
<feature type="domain" description="Inosine/uridine-preferring nucleoside hydrolase" evidence="3">
    <location>
        <begin position="42"/>
        <end position="286"/>
    </location>
</feature>
<dbReference type="PANTHER" id="PTHR12304">
    <property type="entry name" value="INOSINE-URIDINE PREFERRING NUCLEOSIDE HYDROLASE"/>
    <property type="match status" value="1"/>
</dbReference>
<dbReference type="SUPFAM" id="SSF53590">
    <property type="entry name" value="Nucleoside hydrolase"/>
    <property type="match status" value="1"/>
</dbReference>
<keyword evidence="1 4" id="KW-0378">Hydrolase</keyword>
<dbReference type="GO" id="GO:0006152">
    <property type="term" value="P:purine nucleoside catabolic process"/>
    <property type="evidence" value="ECO:0007669"/>
    <property type="project" value="TreeGrafter"/>
</dbReference>
<reference evidence="4 5" key="1">
    <citation type="submission" date="2018-02" db="EMBL/GenBank/DDBJ databases">
        <title>Genomic Encyclopedia of Archaeal and Bacterial Type Strains, Phase II (KMG-II): from individual species to whole genera.</title>
        <authorList>
            <person name="Goeker M."/>
        </authorList>
    </citation>
    <scope>NUCLEOTIDE SEQUENCE [LARGE SCALE GENOMIC DNA]</scope>
    <source>
        <strain evidence="4 5">DSM 22857</strain>
    </source>
</reference>
<comment type="caution">
    <text evidence="4">The sequence shown here is derived from an EMBL/GenBank/DDBJ whole genome shotgun (WGS) entry which is preliminary data.</text>
</comment>
<organism evidence="4 5">
    <name type="scientific">Kineococcus xinjiangensis</name>
    <dbReference type="NCBI Taxonomy" id="512762"/>
    <lineage>
        <taxon>Bacteria</taxon>
        <taxon>Bacillati</taxon>
        <taxon>Actinomycetota</taxon>
        <taxon>Actinomycetes</taxon>
        <taxon>Kineosporiales</taxon>
        <taxon>Kineosporiaceae</taxon>
        <taxon>Kineococcus</taxon>
    </lineage>
</organism>
<dbReference type="PANTHER" id="PTHR12304:SF4">
    <property type="entry name" value="URIDINE NUCLEOSIDASE"/>
    <property type="match status" value="1"/>
</dbReference>